<evidence type="ECO:0000256" key="3">
    <source>
        <dbReference type="ARBA" id="ARBA00022741"/>
    </source>
</evidence>
<evidence type="ECO:0000259" key="5">
    <source>
        <dbReference type="PROSITE" id="PS50893"/>
    </source>
</evidence>
<dbReference type="GO" id="GO:0043190">
    <property type="term" value="C:ATP-binding cassette (ABC) transporter complex"/>
    <property type="evidence" value="ECO:0007669"/>
    <property type="project" value="InterPro"/>
</dbReference>
<keyword evidence="4" id="KW-0067">ATP-binding</keyword>
<dbReference type="InterPro" id="IPR003593">
    <property type="entry name" value="AAA+_ATPase"/>
</dbReference>
<evidence type="ECO:0000313" key="6">
    <source>
        <dbReference type="EMBL" id="TDQ67163.1"/>
    </source>
</evidence>
<accession>A0A4R6VSW6</accession>
<dbReference type="InterPro" id="IPR017871">
    <property type="entry name" value="ABC_transporter-like_CS"/>
</dbReference>
<dbReference type="Pfam" id="PF00005">
    <property type="entry name" value="ABC_tran"/>
    <property type="match status" value="1"/>
</dbReference>
<keyword evidence="3" id="KW-0547">Nucleotide-binding</keyword>
<dbReference type="Gene3D" id="3.40.50.300">
    <property type="entry name" value="P-loop containing nucleotide triphosphate hydrolases"/>
    <property type="match status" value="1"/>
</dbReference>
<dbReference type="PANTHER" id="PTHR42781:SF4">
    <property type="entry name" value="SPERMIDINE_PUTRESCINE IMPORT ATP-BINDING PROTEIN POTA"/>
    <property type="match status" value="1"/>
</dbReference>
<dbReference type="RefSeq" id="WP_133571801.1">
    <property type="nucleotide sequence ID" value="NZ_SNYR01000001.1"/>
</dbReference>
<comment type="caution">
    <text evidence="6">The sequence shown here is derived from an EMBL/GenBank/DDBJ whole genome shotgun (WGS) entry which is preliminary data.</text>
</comment>
<dbReference type="PANTHER" id="PTHR42781">
    <property type="entry name" value="SPERMIDINE/PUTRESCINE IMPORT ATP-BINDING PROTEIN POTA"/>
    <property type="match status" value="1"/>
</dbReference>
<organism evidence="6 7">
    <name type="scientific">Maritalea mobilis</name>
    <dbReference type="NCBI Taxonomy" id="483324"/>
    <lineage>
        <taxon>Bacteria</taxon>
        <taxon>Pseudomonadati</taxon>
        <taxon>Pseudomonadota</taxon>
        <taxon>Alphaproteobacteria</taxon>
        <taxon>Hyphomicrobiales</taxon>
        <taxon>Devosiaceae</taxon>
        <taxon>Maritalea</taxon>
    </lineage>
</organism>
<dbReference type="PROSITE" id="PS00211">
    <property type="entry name" value="ABC_TRANSPORTER_1"/>
    <property type="match status" value="1"/>
</dbReference>
<name>A0A4R6VSW6_9HYPH</name>
<dbReference type="InterPro" id="IPR008995">
    <property type="entry name" value="Mo/tungstate-bd_C_term_dom"/>
</dbReference>
<sequence length="379" mass="41084">MSQPTASAATPSSAAAFDLECRDITKNFDQFTAVNNVSFNVPTGTFFSILGPSGCGKTTLLRMIAGFQTPTSGDLLIKGKSMIGVPPNKRPVSMVFQHLALFPMMDIAANVGFGLRQRGVPREDIAKRVETVLERVGLPGVGSRHINQLSGGQKQRVAIARCMVLEPDVLLLDEPLGALDLKLREHMKIELKKLQSEFGTTFVYITHDQSEALVMSDQIAVMNHGQFEQVGAARELYHEPKTAFVAGFVGEANSFTAKVEAINGDAATLVSPEGLQIKGQDASGNLKQGDQAKVFVRPESIRLATQANELDNVENLNQGIIENILFNGANSHILLREEKSGGELNVAIPQTGQFRDLAKGDKVYIGWEAAQTRCYQTEG</sequence>
<evidence type="ECO:0000256" key="2">
    <source>
        <dbReference type="ARBA" id="ARBA00022448"/>
    </source>
</evidence>
<dbReference type="InterPro" id="IPR027417">
    <property type="entry name" value="P-loop_NTPase"/>
</dbReference>
<dbReference type="Gene3D" id="2.40.50.100">
    <property type="match status" value="1"/>
</dbReference>
<dbReference type="InterPro" id="IPR003439">
    <property type="entry name" value="ABC_transporter-like_ATP-bd"/>
</dbReference>
<keyword evidence="7" id="KW-1185">Reference proteome</keyword>
<evidence type="ECO:0000313" key="7">
    <source>
        <dbReference type="Proteomes" id="UP000295391"/>
    </source>
</evidence>
<dbReference type="Pfam" id="PF08402">
    <property type="entry name" value="TOBE_2"/>
    <property type="match status" value="1"/>
</dbReference>
<dbReference type="AlphaFoldDB" id="A0A4R6VSW6"/>
<dbReference type="FunFam" id="3.40.50.300:FF:000425">
    <property type="entry name" value="Probable ABC transporter, ATP-binding subunit"/>
    <property type="match status" value="1"/>
</dbReference>
<dbReference type="SMART" id="SM00382">
    <property type="entry name" value="AAA"/>
    <property type="match status" value="1"/>
</dbReference>
<dbReference type="GO" id="GO:0016887">
    <property type="term" value="F:ATP hydrolysis activity"/>
    <property type="evidence" value="ECO:0007669"/>
    <property type="project" value="InterPro"/>
</dbReference>
<reference evidence="6 7" key="1">
    <citation type="submission" date="2019-03" db="EMBL/GenBank/DDBJ databases">
        <title>Genomic Encyclopedia of Type Strains, Phase III (KMG-III): the genomes of soil and plant-associated and newly described type strains.</title>
        <authorList>
            <person name="Whitman W."/>
        </authorList>
    </citation>
    <scope>NUCLEOTIDE SEQUENCE [LARGE SCALE GENOMIC DNA]</scope>
    <source>
        <strain evidence="6 7">CGMCC 1.7002</strain>
    </source>
</reference>
<dbReference type="SUPFAM" id="SSF50331">
    <property type="entry name" value="MOP-like"/>
    <property type="match status" value="1"/>
</dbReference>
<dbReference type="EMBL" id="SNYR01000001">
    <property type="protein sequence ID" value="TDQ67163.1"/>
    <property type="molecule type" value="Genomic_DNA"/>
</dbReference>
<feature type="domain" description="ABC transporter" evidence="5">
    <location>
        <begin position="19"/>
        <end position="249"/>
    </location>
</feature>
<dbReference type="GO" id="GO:0015697">
    <property type="term" value="P:quaternary ammonium group transport"/>
    <property type="evidence" value="ECO:0007669"/>
    <property type="project" value="UniProtKB-ARBA"/>
</dbReference>
<dbReference type="GO" id="GO:0005524">
    <property type="term" value="F:ATP binding"/>
    <property type="evidence" value="ECO:0007669"/>
    <property type="project" value="UniProtKB-KW"/>
</dbReference>
<dbReference type="InterPro" id="IPR050093">
    <property type="entry name" value="ABC_SmlMolc_Importer"/>
</dbReference>
<evidence type="ECO:0000256" key="1">
    <source>
        <dbReference type="ARBA" id="ARBA00005417"/>
    </source>
</evidence>
<protein>
    <submittedName>
        <fullName evidence="6">ABC-type Fe3+/spermidine/putrescine transport system ATPase subunit</fullName>
    </submittedName>
</protein>
<proteinExistence type="inferred from homology"/>
<gene>
    <name evidence="6" type="ORF">ATL17_1170</name>
</gene>
<comment type="similarity">
    <text evidence="1">Belongs to the ABC transporter superfamily.</text>
</comment>
<keyword evidence="2" id="KW-0813">Transport</keyword>
<dbReference type="OrthoDB" id="9802264at2"/>
<dbReference type="SUPFAM" id="SSF52540">
    <property type="entry name" value="P-loop containing nucleoside triphosphate hydrolases"/>
    <property type="match status" value="1"/>
</dbReference>
<dbReference type="InterPro" id="IPR013611">
    <property type="entry name" value="Transp-assoc_OB_typ2"/>
</dbReference>
<dbReference type="PROSITE" id="PS50893">
    <property type="entry name" value="ABC_TRANSPORTER_2"/>
    <property type="match status" value="1"/>
</dbReference>
<evidence type="ECO:0000256" key="4">
    <source>
        <dbReference type="ARBA" id="ARBA00022840"/>
    </source>
</evidence>
<dbReference type="Proteomes" id="UP000295391">
    <property type="component" value="Unassembled WGS sequence"/>
</dbReference>
<dbReference type="GO" id="GO:0022857">
    <property type="term" value="F:transmembrane transporter activity"/>
    <property type="evidence" value="ECO:0007669"/>
    <property type="project" value="InterPro"/>
</dbReference>